<evidence type="ECO:0000313" key="2">
    <source>
        <dbReference type="EMBL" id="KAH3700235.1"/>
    </source>
</evidence>
<dbReference type="AlphaFoldDB" id="A0A9D3YJX1"/>
<reference evidence="2" key="1">
    <citation type="journal article" date="2019" name="bioRxiv">
        <title>The Genome of the Zebra Mussel, Dreissena polymorpha: A Resource for Invasive Species Research.</title>
        <authorList>
            <person name="McCartney M.A."/>
            <person name="Auch B."/>
            <person name="Kono T."/>
            <person name="Mallez S."/>
            <person name="Zhang Y."/>
            <person name="Obille A."/>
            <person name="Becker A."/>
            <person name="Abrahante J.E."/>
            <person name="Garbe J."/>
            <person name="Badalamenti J.P."/>
            <person name="Herman A."/>
            <person name="Mangelson H."/>
            <person name="Liachko I."/>
            <person name="Sullivan S."/>
            <person name="Sone E.D."/>
            <person name="Koren S."/>
            <person name="Silverstein K.A.T."/>
            <person name="Beckman K.B."/>
            <person name="Gohl D.M."/>
        </authorList>
    </citation>
    <scope>NUCLEOTIDE SEQUENCE</scope>
    <source>
        <strain evidence="2">Duluth1</strain>
        <tissue evidence="2">Whole animal</tissue>
    </source>
</reference>
<comment type="caution">
    <text evidence="2">The sequence shown here is derived from an EMBL/GenBank/DDBJ whole genome shotgun (WGS) entry which is preliminary data.</text>
</comment>
<sequence>MVPESLSNRPGTCRRLPDSLRRCQDILPGRQGTCKRLLEVWDGAKTLWAPAGVPETVCEGVRKSTRPAMHMQETHRRSATVPKPSGHLQRTSRQSTTIS</sequence>
<dbReference type="EMBL" id="JAIWYP010000015">
    <property type="protein sequence ID" value="KAH3700235.1"/>
    <property type="molecule type" value="Genomic_DNA"/>
</dbReference>
<evidence type="ECO:0000256" key="1">
    <source>
        <dbReference type="SAM" id="MobiDB-lite"/>
    </source>
</evidence>
<gene>
    <name evidence="2" type="ORF">DPMN_075207</name>
</gene>
<dbReference type="Proteomes" id="UP000828390">
    <property type="component" value="Unassembled WGS sequence"/>
</dbReference>
<organism evidence="2 3">
    <name type="scientific">Dreissena polymorpha</name>
    <name type="common">Zebra mussel</name>
    <name type="synonym">Mytilus polymorpha</name>
    <dbReference type="NCBI Taxonomy" id="45954"/>
    <lineage>
        <taxon>Eukaryota</taxon>
        <taxon>Metazoa</taxon>
        <taxon>Spiralia</taxon>
        <taxon>Lophotrochozoa</taxon>
        <taxon>Mollusca</taxon>
        <taxon>Bivalvia</taxon>
        <taxon>Autobranchia</taxon>
        <taxon>Heteroconchia</taxon>
        <taxon>Euheterodonta</taxon>
        <taxon>Imparidentia</taxon>
        <taxon>Neoheterodontei</taxon>
        <taxon>Myida</taxon>
        <taxon>Dreissenoidea</taxon>
        <taxon>Dreissenidae</taxon>
        <taxon>Dreissena</taxon>
    </lineage>
</organism>
<feature type="region of interest" description="Disordered" evidence="1">
    <location>
        <begin position="67"/>
        <end position="99"/>
    </location>
</feature>
<name>A0A9D3YJX1_DREPO</name>
<feature type="compositionally biased region" description="Polar residues" evidence="1">
    <location>
        <begin position="88"/>
        <end position="99"/>
    </location>
</feature>
<reference evidence="2" key="2">
    <citation type="submission" date="2020-11" db="EMBL/GenBank/DDBJ databases">
        <authorList>
            <person name="McCartney M.A."/>
            <person name="Auch B."/>
            <person name="Kono T."/>
            <person name="Mallez S."/>
            <person name="Becker A."/>
            <person name="Gohl D.M."/>
            <person name="Silverstein K.A.T."/>
            <person name="Koren S."/>
            <person name="Bechman K.B."/>
            <person name="Herman A."/>
            <person name="Abrahante J.E."/>
            <person name="Garbe J."/>
        </authorList>
    </citation>
    <scope>NUCLEOTIDE SEQUENCE</scope>
    <source>
        <strain evidence="2">Duluth1</strain>
        <tissue evidence="2">Whole animal</tissue>
    </source>
</reference>
<evidence type="ECO:0000313" key="3">
    <source>
        <dbReference type="Proteomes" id="UP000828390"/>
    </source>
</evidence>
<proteinExistence type="predicted"/>
<protein>
    <submittedName>
        <fullName evidence="2">Uncharacterized protein</fullName>
    </submittedName>
</protein>
<accession>A0A9D3YJX1</accession>
<keyword evidence="3" id="KW-1185">Reference proteome</keyword>